<accession>A0A6L2PNT6</accession>
<dbReference type="Proteomes" id="UP000502823">
    <property type="component" value="Unassembled WGS sequence"/>
</dbReference>
<evidence type="ECO:0000259" key="1">
    <source>
        <dbReference type="PROSITE" id="PS50835"/>
    </source>
</evidence>
<feature type="non-terminal residue" evidence="2">
    <location>
        <position position="1"/>
    </location>
</feature>
<gene>
    <name evidence="2" type="ORF">Cfor_00521</name>
</gene>
<comment type="caution">
    <text evidence="2">The sequence shown here is derived from an EMBL/GenBank/DDBJ whole genome shotgun (WGS) entry which is preliminary data.</text>
</comment>
<sequence>PDLKVVDEHGHSVHDRYYKTGSTIELTCRVMTYNEHTTAPQVTWSKDGKNLPDKVIISHT</sequence>
<reference evidence="3" key="1">
    <citation type="submission" date="2020-01" db="EMBL/GenBank/DDBJ databases">
        <title>Draft genome sequence of the Termite Coptotermes fromosanus.</title>
        <authorList>
            <person name="Itakura S."/>
            <person name="Yosikawa Y."/>
            <person name="Umezawa K."/>
        </authorList>
    </citation>
    <scope>NUCLEOTIDE SEQUENCE [LARGE SCALE GENOMIC DNA]</scope>
</reference>
<evidence type="ECO:0000313" key="2">
    <source>
        <dbReference type="EMBL" id="GFG34279.1"/>
    </source>
</evidence>
<dbReference type="Gene3D" id="2.60.40.10">
    <property type="entry name" value="Immunoglobulins"/>
    <property type="match status" value="1"/>
</dbReference>
<dbReference type="InterPro" id="IPR007110">
    <property type="entry name" value="Ig-like_dom"/>
</dbReference>
<dbReference type="InterPro" id="IPR036179">
    <property type="entry name" value="Ig-like_dom_sf"/>
</dbReference>
<dbReference type="SUPFAM" id="SSF48726">
    <property type="entry name" value="Immunoglobulin"/>
    <property type="match status" value="1"/>
</dbReference>
<dbReference type="Pfam" id="PF00047">
    <property type="entry name" value="ig"/>
    <property type="match status" value="1"/>
</dbReference>
<dbReference type="AlphaFoldDB" id="A0A6L2PNT6"/>
<dbReference type="OrthoDB" id="6346662at2759"/>
<organism evidence="2 3">
    <name type="scientific">Coptotermes formosanus</name>
    <name type="common">Formosan subterranean termite</name>
    <dbReference type="NCBI Taxonomy" id="36987"/>
    <lineage>
        <taxon>Eukaryota</taxon>
        <taxon>Metazoa</taxon>
        <taxon>Ecdysozoa</taxon>
        <taxon>Arthropoda</taxon>
        <taxon>Hexapoda</taxon>
        <taxon>Insecta</taxon>
        <taxon>Pterygota</taxon>
        <taxon>Neoptera</taxon>
        <taxon>Polyneoptera</taxon>
        <taxon>Dictyoptera</taxon>
        <taxon>Blattodea</taxon>
        <taxon>Blattoidea</taxon>
        <taxon>Termitoidae</taxon>
        <taxon>Rhinotermitidae</taxon>
        <taxon>Coptotermes</taxon>
    </lineage>
</organism>
<keyword evidence="3" id="KW-1185">Reference proteome</keyword>
<dbReference type="EMBL" id="BLKM01008615">
    <property type="protein sequence ID" value="GFG34279.1"/>
    <property type="molecule type" value="Genomic_DNA"/>
</dbReference>
<feature type="non-terminal residue" evidence="2">
    <location>
        <position position="60"/>
    </location>
</feature>
<dbReference type="InterPro" id="IPR013783">
    <property type="entry name" value="Ig-like_fold"/>
</dbReference>
<name>A0A6L2PNT6_COPFO</name>
<dbReference type="InParanoid" id="A0A6L2PNT6"/>
<feature type="domain" description="Ig-like" evidence="1">
    <location>
        <begin position="1"/>
        <end position="60"/>
    </location>
</feature>
<dbReference type="PROSITE" id="PS50835">
    <property type="entry name" value="IG_LIKE"/>
    <property type="match status" value="1"/>
</dbReference>
<evidence type="ECO:0000313" key="3">
    <source>
        <dbReference type="Proteomes" id="UP000502823"/>
    </source>
</evidence>
<proteinExistence type="predicted"/>
<protein>
    <recommendedName>
        <fullName evidence="1">Ig-like domain-containing protein</fullName>
    </recommendedName>
</protein>
<dbReference type="InterPro" id="IPR013151">
    <property type="entry name" value="Immunoglobulin_dom"/>
</dbReference>